<name>A0A4P6YV68_9LACO</name>
<dbReference type="EMBL" id="CP037940">
    <property type="protein sequence ID" value="QBO36698.1"/>
    <property type="molecule type" value="Genomic_DNA"/>
</dbReference>
<protein>
    <submittedName>
        <fullName evidence="1">Uncharacterized protein</fullName>
    </submittedName>
</protein>
<sequence>MKKSEIVFSSVVVIMAATSGYIFGTSAIASEKVNITNVQFTYDQNRLSIRGKANKVSKVKIRVGEKSYKVKVVSGKFTKKSK</sequence>
<gene>
    <name evidence="1" type="ORF">EQG49_09610</name>
</gene>
<organism evidence="1 2">
    <name type="scientific">Periweissella cryptocerci</name>
    <dbReference type="NCBI Taxonomy" id="2506420"/>
    <lineage>
        <taxon>Bacteria</taxon>
        <taxon>Bacillati</taxon>
        <taxon>Bacillota</taxon>
        <taxon>Bacilli</taxon>
        <taxon>Lactobacillales</taxon>
        <taxon>Lactobacillaceae</taxon>
        <taxon>Periweissella</taxon>
    </lineage>
</organism>
<keyword evidence="2" id="KW-1185">Reference proteome</keyword>
<evidence type="ECO:0000313" key="2">
    <source>
        <dbReference type="Proteomes" id="UP000292886"/>
    </source>
</evidence>
<proteinExistence type="predicted"/>
<reference evidence="2" key="1">
    <citation type="submission" date="2019-03" db="EMBL/GenBank/DDBJ databases">
        <title>Weissella sp. 26KH-42 Genome sequencing.</title>
        <authorList>
            <person name="Heo J."/>
            <person name="Kim S.-J."/>
            <person name="Kim J.-S."/>
            <person name="Hong S.-B."/>
            <person name="Kwon S.-W."/>
        </authorList>
    </citation>
    <scope>NUCLEOTIDE SEQUENCE [LARGE SCALE GENOMIC DNA]</scope>
    <source>
        <strain evidence="2">26KH-42</strain>
    </source>
</reference>
<dbReference type="AlphaFoldDB" id="A0A4P6YV68"/>
<evidence type="ECO:0000313" key="1">
    <source>
        <dbReference type="EMBL" id="QBO36698.1"/>
    </source>
</evidence>
<dbReference type="Proteomes" id="UP000292886">
    <property type="component" value="Chromosome"/>
</dbReference>
<dbReference type="RefSeq" id="WP_133363775.1">
    <property type="nucleotide sequence ID" value="NZ_CP037940.1"/>
</dbReference>
<accession>A0A4P6YV68</accession>
<dbReference type="KEGG" id="wei:EQG49_09610"/>